<reference evidence="2" key="1">
    <citation type="submission" date="2019-02" db="EMBL/GenBank/DDBJ databases">
        <authorList>
            <person name="Gruber-Vodicka R. H."/>
            <person name="Seah K. B. B."/>
        </authorList>
    </citation>
    <scope>NUCLEOTIDE SEQUENCE</scope>
    <source>
        <strain evidence="2">BECK_BZ15</strain>
    </source>
</reference>
<dbReference type="SUPFAM" id="SSF56436">
    <property type="entry name" value="C-type lectin-like"/>
    <property type="match status" value="1"/>
</dbReference>
<feature type="domain" description="Sulfatase-modifying factor enzyme-like" evidence="1">
    <location>
        <begin position="50"/>
        <end position="297"/>
    </location>
</feature>
<dbReference type="PANTHER" id="PTHR23150">
    <property type="entry name" value="SULFATASE MODIFYING FACTOR 1, 2"/>
    <property type="match status" value="1"/>
</dbReference>
<dbReference type="InterPro" id="IPR005532">
    <property type="entry name" value="SUMF_dom"/>
</dbReference>
<dbReference type="Gene3D" id="3.90.1580.10">
    <property type="entry name" value="paralog of FGE (formylglycine-generating enzyme)"/>
    <property type="match status" value="1"/>
</dbReference>
<name>A0A450S1N0_9GAMM</name>
<accession>A0A450S1N0</accession>
<evidence type="ECO:0000313" key="2">
    <source>
        <dbReference type="EMBL" id="VFJ45571.1"/>
    </source>
</evidence>
<dbReference type="GO" id="GO:0120147">
    <property type="term" value="F:formylglycine-generating oxidase activity"/>
    <property type="evidence" value="ECO:0007669"/>
    <property type="project" value="TreeGrafter"/>
</dbReference>
<protein>
    <submittedName>
        <fullName evidence="2">Formylglycine-generating enzyme, required for sulfatase activity, contains SUMF1/FGE domain</fullName>
    </submittedName>
</protein>
<dbReference type="InterPro" id="IPR051043">
    <property type="entry name" value="Sulfatase_Mod_Factor_Kinase"/>
</dbReference>
<dbReference type="EMBL" id="CAADEW010000010">
    <property type="protein sequence ID" value="VFJ45571.1"/>
    <property type="molecule type" value="Genomic_DNA"/>
</dbReference>
<proteinExistence type="predicted"/>
<sequence length="304" mass="34482">MNPSSLPVIDTNWHPLVDGHPPAWASSWGQDHHGIFVEFLLEEVTQRLRWVPPGTFTMGSPPDESGRWDNEGPNHQVILTQGYWLFDTPCPQALWQAVTGENPSHFQSPDRPVESVSWEQVNQFMEKINERIPGLDLVLPTEAQWEYACRSGTETTTYEGNMEILGVNNAPILDPIAWYGGNSSVAFELDNGYDSSDWPEKQYPDDNRVGTHPISRKAPNPHGLYDMLGNVWEWCRDGRRKYHQEMTIDPIGPIDPGVKRAVRGGSWNSNARNMRAAVRRWGEPGIYMASLGFRCARVEVFPEK</sequence>
<gene>
    <name evidence="2" type="ORF">BECKFW1821A_GA0114235_101033</name>
</gene>
<dbReference type="Pfam" id="PF03781">
    <property type="entry name" value="FGE-sulfatase"/>
    <property type="match status" value="1"/>
</dbReference>
<dbReference type="InterPro" id="IPR016187">
    <property type="entry name" value="CTDL_fold"/>
</dbReference>
<dbReference type="PANTHER" id="PTHR23150:SF19">
    <property type="entry name" value="FORMYLGLYCINE-GENERATING ENZYME"/>
    <property type="match status" value="1"/>
</dbReference>
<dbReference type="InterPro" id="IPR042095">
    <property type="entry name" value="SUMF_sf"/>
</dbReference>
<evidence type="ECO:0000259" key="1">
    <source>
        <dbReference type="Pfam" id="PF03781"/>
    </source>
</evidence>
<dbReference type="AlphaFoldDB" id="A0A450S1N0"/>
<organism evidence="2">
    <name type="scientific">Candidatus Kentrum sp. FW</name>
    <dbReference type="NCBI Taxonomy" id="2126338"/>
    <lineage>
        <taxon>Bacteria</taxon>
        <taxon>Pseudomonadati</taxon>
        <taxon>Pseudomonadota</taxon>
        <taxon>Gammaproteobacteria</taxon>
        <taxon>Candidatus Kentrum</taxon>
    </lineage>
</organism>